<dbReference type="RefSeq" id="WP_085180250.1">
    <property type="nucleotide sequence ID" value="NZ_CSTD01000001.1"/>
</dbReference>
<dbReference type="InterPro" id="IPR037401">
    <property type="entry name" value="SnoaL-like"/>
</dbReference>
<evidence type="ECO:0000313" key="2">
    <source>
        <dbReference type="EMBL" id="CPR08226.1"/>
    </source>
</evidence>
<dbReference type="SUPFAM" id="SSF54427">
    <property type="entry name" value="NTF2-like"/>
    <property type="match status" value="1"/>
</dbReference>
<dbReference type="EMBL" id="CSTD01000001">
    <property type="protein sequence ID" value="CPR08226.1"/>
    <property type="molecule type" value="Genomic_DNA"/>
</dbReference>
<gene>
    <name evidence="2" type="ORF">BN971_01217</name>
</gene>
<dbReference type="OrthoDB" id="1163083at2"/>
<proteinExistence type="predicted"/>
<dbReference type="AlphaFoldDB" id="A0A0U0W596"/>
<dbReference type="InterPro" id="IPR032710">
    <property type="entry name" value="NTF2-like_dom_sf"/>
</dbReference>
<name>A0A0U0W596_MYCBE</name>
<reference evidence="2 3" key="1">
    <citation type="submission" date="2015-03" db="EMBL/GenBank/DDBJ databases">
        <authorList>
            <person name="Murphy D."/>
        </authorList>
    </citation>
    <scope>NUCLEOTIDE SEQUENCE [LARGE SCALE GENOMIC DNA]</scope>
    <source>
        <strain evidence="2 3">DSM 44277</strain>
    </source>
</reference>
<accession>A0A0U0W596</accession>
<dbReference type="Gene3D" id="3.10.450.50">
    <property type="match status" value="1"/>
</dbReference>
<dbReference type="Pfam" id="PF12680">
    <property type="entry name" value="SnoaL_2"/>
    <property type="match status" value="1"/>
</dbReference>
<protein>
    <submittedName>
        <fullName evidence="2">NADH:flavin oxidoreductase</fullName>
    </submittedName>
</protein>
<organism evidence="2 3">
    <name type="scientific">Mycobacterium bohemicum DSM 44277</name>
    <dbReference type="NCBI Taxonomy" id="1236609"/>
    <lineage>
        <taxon>Bacteria</taxon>
        <taxon>Bacillati</taxon>
        <taxon>Actinomycetota</taxon>
        <taxon>Actinomycetes</taxon>
        <taxon>Mycobacteriales</taxon>
        <taxon>Mycobacteriaceae</taxon>
        <taxon>Mycobacterium</taxon>
    </lineage>
</organism>
<feature type="domain" description="SnoaL-like" evidence="1">
    <location>
        <begin position="2"/>
        <end position="96"/>
    </location>
</feature>
<dbReference type="Proteomes" id="UP000198875">
    <property type="component" value="Unassembled WGS sequence"/>
</dbReference>
<evidence type="ECO:0000313" key="3">
    <source>
        <dbReference type="Proteomes" id="UP000198875"/>
    </source>
</evidence>
<sequence>MRQFRQAIEAGDLDAAISLLSDDVVFRSPVVYKPYVGKDALAVILTTVATVFENFRYTREIGGGSDHALMFAATVDGLQLEGCDFLHTNAEGLIDEFTVMLRPLKAVQAFAAKMGAALEAAQQGS</sequence>
<evidence type="ECO:0000259" key="1">
    <source>
        <dbReference type="Pfam" id="PF12680"/>
    </source>
</evidence>